<evidence type="ECO:0000313" key="3">
    <source>
        <dbReference type="Proteomes" id="UP001385951"/>
    </source>
</evidence>
<dbReference type="PANTHER" id="PTHR22893:SF91">
    <property type="entry name" value="NADPH DEHYDROGENASE 2-RELATED"/>
    <property type="match status" value="1"/>
</dbReference>
<feature type="domain" description="NADH:flavin oxidoreductase/NADH oxidase N-terminal" evidence="1">
    <location>
        <begin position="5"/>
        <end position="333"/>
    </location>
</feature>
<comment type="caution">
    <text evidence="2">The sequence shown here is derived from an EMBL/GenBank/DDBJ whole genome shotgun (WGS) entry which is preliminary data.</text>
</comment>
<dbReference type="Proteomes" id="UP001385951">
    <property type="component" value="Unassembled WGS sequence"/>
</dbReference>
<dbReference type="InterPro" id="IPR001155">
    <property type="entry name" value="OxRdtase_FMN_N"/>
</dbReference>
<accession>A0AAW0GKA5</accession>
<protein>
    <recommendedName>
        <fullName evidence="1">NADH:flavin oxidoreductase/NADH oxidase N-terminal domain-containing protein</fullName>
    </recommendedName>
</protein>
<dbReference type="Gene3D" id="3.20.20.70">
    <property type="entry name" value="Aldolase class I"/>
    <property type="match status" value="1"/>
</dbReference>
<dbReference type="AlphaFoldDB" id="A0AAW0GKA5"/>
<dbReference type="CDD" id="cd02933">
    <property type="entry name" value="OYE_like_FMN"/>
    <property type="match status" value="1"/>
</dbReference>
<evidence type="ECO:0000313" key="2">
    <source>
        <dbReference type="EMBL" id="KAK7693086.1"/>
    </source>
</evidence>
<organism evidence="2 3">
    <name type="scientific">Cerrena zonata</name>
    <dbReference type="NCBI Taxonomy" id="2478898"/>
    <lineage>
        <taxon>Eukaryota</taxon>
        <taxon>Fungi</taxon>
        <taxon>Dikarya</taxon>
        <taxon>Basidiomycota</taxon>
        <taxon>Agaricomycotina</taxon>
        <taxon>Agaricomycetes</taxon>
        <taxon>Polyporales</taxon>
        <taxon>Cerrenaceae</taxon>
        <taxon>Cerrena</taxon>
    </lineage>
</organism>
<evidence type="ECO:0000259" key="1">
    <source>
        <dbReference type="Pfam" id="PF00724"/>
    </source>
</evidence>
<dbReference type="FunFam" id="3.20.20.70:FF:000138">
    <property type="entry name" value="NADPH dehydrogenase 1"/>
    <property type="match status" value="1"/>
</dbReference>
<sequence>MSANKLFQPIKVGDIQLQHRVVLAPLTRLRANAQHVHGDLAIEYYRQRASEPGTLLISEGTFISGKAGGMPNVPGIWSDEQAVAWKKVTDAVHDKGSFLYAQLWALGRAAEPAVLALEGHEFVGASDIPITDKSKPRPLTTAEVKEYVQMYGQAAANAVKNAGFDGVEIHAANGYFITQFLNENINNRSDEYGGSIENRARLALEVIDACVKSVGASKVGIRLSPWEQFNDMHHENPIPQYTYLVNKISESHPDLAYIHVTEPRIVGYEIRDPKDMSNDFIRNIWSPRPLISAGGYTRDLAIEWANTKGDIIAFGRTFISNPDLPRRLREDIALTPYDRSTFYIPETAKGYTDYPFAA</sequence>
<proteinExistence type="predicted"/>
<keyword evidence="3" id="KW-1185">Reference proteome</keyword>
<gene>
    <name evidence="2" type="ORF">QCA50_002651</name>
</gene>
<dbReference type="GO" id="GO:0010181">
    <property type="term" value="F:FMN binding"/>
    <property type="evidence" value="ECO:0007669"/>
    <property type="project" value="InterPro"/>
</dbReference>
<dbReference type="InterPro" id="IPR013785">
    <property type="entry name" value="Aldolase_TIM"/>
</dbReference>
<dbReference type="SUPFAM" id="SSF51395">
    <property type="entry name" value="FMN-linked oxidoreductases"/>
    <property type="match status" value="1"/>
</dbReference>
<dbReference type="InterPro" id="IPR045247">
    <property type="entry name" value="Oye-like"/>
</dbReference>
<dbReference type="Pfam" id="PF00724">
    <property type="entry name" value="Oxidored_FMN"/>
    <property type="match status" value="1"/>
</dbReference>
<reference evidence="2 3" key="1">
    <citation type="submission" date="2022-09" db="EMBL/GenBank/DDBJ databases">
        <authorList>
            <person name="Palmer J.M."/>
        </authorList>
    </citation>
    <scope>NUCLEOTIDE SEQUENCE [LARGE SCALE GENOMIC DNA]</scope>
    <source>
        <strain evidence="2 3">DSM 7382</strain>
    </source>
</reference>
<dbReference type="PANTHER" id="PTHR22893">
    <property type="entry name" value="NADH OXIDOREDUCTASE-RELATED"/>
    <property type="match status" value="1"/>
</dbReference>
<dbReference type="EMBL" id="JASBNA010000003">
    <property type="protein sequence ID" value="KAK7693086.1"/>
    <property type="molecule type" value="Genomic_DNA"/>
</dbReference>
<dbReference type="GO" id="GO:0003959">
    <property type="term" value="F:NADPH dehydrogenase activity"/>
    <property type="evidence" value="ECO:0007669"/>
    <property type="project" value="TreeGrafter"/>
</dbReference>
<name>A0AAW0GKA5_9APHY</name>